<proteinExistence type="predicted"/>
<sequence>MPLRIALRQRTYTADLGYDFNTAILKVLTDAFILQTNPTNINMKASFAIATAVSVLAGNAAAAAIDKRATSTSAVDAAAVRDAVLNWQQDTATVSQFLDEAAAQIIIANNGGTIDLTGDAFNAFGSESDELNQKGTLEAQLCFDSTCQQNLGVSDIGTSIGAAKAELENGSFNSVLFQLLQLTDSSIGADINNGAIGPVNIINLGNATTDGRCAGVLFAIDIYFETASNVLQQIDPTDNSLVGIKAVRPQACNGISALQGF</sequence>
<dbReference type="EMBL" id="JAVRQU010000010">
    <property type="protein sequence ID" value="KAK5698178.1"/>
    <property type="molecule type" value="Genomic_DNA"/>
</dbReference>
<evidence type="ECO:0000313" key="1">
    <source>
        <dbReference type="EMBL" id="KAK5698178.1"/>
    </source>
</evidence>
<accession>A0AAN8A1F8</accession>
<comment type="caution">
    <text evidence="1">The sequence shown here is derived from an EMBL/GenBank/DDBJ whole genome shotgun (WGS) entry which is preliminary data.</text>
</comment>
<evidence type="ECO:0000313" key="2">
    <source>
        <dbReference type="Proteomes" id="UP001310594"/>
    </source>
</evidence>
<reference evidence="1" key="1">
    <citation type="submission" date="2023-08" db="EMBL/GenBank/DDBJ databases">
        <title>Black Yeasts Isolated from many extreme environments.</title>
        <authorList>
            <person name="Coleine C."/>
            <person name="Stajich J.E."/>
            <person name="Selbmann L."/>
        </authorList>
    </citation>
    <scope>NUCLEOTIDE SEQUENCE</scope>
    <source>
        <strain evidence="1">CCFEE 5810</strain>
    </source>
</reference>
<organism evidence="1 2">
    <name type="scientific">Elasticomyces elasticus</name>
    <dbReference type="NCBI Taxonomy" id="574655"/>
    <lineage>
        <taxon>Eukaryota</taxon>
        <taxon>Fungi</taxon>
        <taxon>Dikarya</taxon>
        <taxon>Ascomycota</taxon>
        <taxon>Pezizomycotina</taxon>
        <taxon>Dothideomycetes</taxon>
        <taxon>Dothideomycetidae</taxon>
        <taxon>Mycosphaerellales</taxon>
        <taxon>Teratosphaeriaceae</taxon>
        <taxon>Elasticomyces</taxon>
    </lineage>
</organism>
<dbReference type="AlphaFoldDB" id="A0AAN8A1F8"/>
<dbReference type="Proteomes" id="UP001310594">
    <property type="component" value="Unassembled WGS sequence"/>
</dbReference>
<gene>
    <name evidence="1" type="ORF">LTR97_007139</name>
</gene>
<protein>
    <submittedName>
        <fullName evidence="1">Uncharacterized protein</fullName>
    </submittedName>
</protein>
<name>A0AAN8A1F8_9PEZI</name>